<keyword evidence="2" id="KW-1185">Reference proteome</keyword>
<dbReference type="Proteomes" id="UP000225277">
    <property type="component" value="Unassembled WGS sequence"/>
</dbReference>
<protein>
    <recommendedName>
        <fullName evidence="3">SnoaL-like domain-containing protein</fullName>
    </recommendedName>
</protein>
<organism evidence="1 2">
    <name type="scientific">Ramularia collo-cygni</name>
    <dbReference type="NCBI Taxonomy" id="112498"/>
    <lineage>
        <taxon>Eukaryota</taxon>
        <taxon>Fungi</taxon>
        <taxon>Dikarya</taxon>
        <taxon>Ascomycota</taxon>
        <taxon>Pezizomycotina</taxon>
        <taxon>Dothideomycetes</taxon>
        <taxon>Dothideomycetidae</taxon>
        <taxon>Mycosphaerellales</taxon>
        <taxon>Mycosphaerellaceae</taxon>
        <taxon>Ramularia</taxon>
    </lineage>
</organism>
<sequence>MCGYLSPPESNDASIYDPPKRVTAIASDSPRVVASKLEQTTFNDIAAVNSRTFGPESVLFVNKADYFEAQTSAALSDTPVSCQGFVDALKRACALFPEFKVRALDFTTTVDLELGKAEVFANVETTGRHEGVAQRNVSICEYHLIGGVWMHVKHMTMTGMDPMSGMGGM</sequence>
<accession>A0A2D3UQY4</accession>
<name>A0A2D3UQY4_9PEZI</name>
<dbReference type="GeneID" id="35606623"/>
<evidence type="ECO:0008006" key="3">
    <source>
        <dbReference type="Google" id="ProtNLM"/>
    </source>
</evidence>
<dbReference type="OrthoDB" id="3622878at2759"/>
<evidence type="ECO:0000313" key="2">
    <source>
        <dbReference type="Proteomes" id="UP000225277"/>
    </source>
</evidence>
<evidence type="ECO:0000313" key="1">
    <source>
        <dbReference type="EMBL" id="CZT14720.1"/>
    </source>
</evidence>
<proteinExistence type="predicted"/>
<gene>
    <name evidence="1" type="ORF">RCC_12063</name>
</gene>
<dbReference type="AlphaFoldDB" id="A0A2D3UQY4"/>
<reference evidence="1 2" key="1">
    <citation type="submission" date="2016-03" db="EMBL/GenBank/DDBJ databases">
        <authorList>
            <person name="Ploux O."/>
        </authorList>
    </citation>
    <scope>NUCLEOTIDE SEQUENCE [LARGE SCALE GENOMIC DNA]</scope>
    <source>
        <strain evidence="1 2">URUG2</strain>
    </source>
</reference>
<dbReference type="EMBL" id="FJUY01000001">
    <property type="protein sequence ID" value="CZT14720.1"/>
    <property type="molecule type" value="Genomic_DNA"/>
</dbReference>
<dbReference type="RefSeq" id="XP_023621617.1">
    <property type="nucleotide sequence ID" value="XM_023765849.1"/>
</dbReference>